<comment type="caution">
    <text evidence="2">The sequence shown here is derived from an EMBL/GenBank/DDBJ whole genome shotgun (WGS) entry which is preliminary data.</text>
</comment>
<feature type="region of interest" description="Disordered" evidence="1">
    <location>
        <begin position="656"/>
        <end position="675"/>
    </location>
</feature>
<reference evidence="2" key="1">
    <citation type="submission" date="2020-04" db="EMBL/GenBank/DDBJ databases">
        <title>Analysis of mating type loci in Filobasidium floriforme.</title>
        <authorList>
            <person name="Nowrousian M."/>
        </authorList>
    </citation>
    <scope>NUCLEOTIDE SEQUENCE</scope>
    <source>
        <strain evidence="2">CBS 6242</strain>
    </source>
</reference>
<feature type="region of interest" description="Disordered" evidence="1">
    <location>
        <begin position="461"/>
        <end position="507"/>
    </location>
</feature>
<evidence type="ECO:0000313" key="3">
    <source>
        <dbReference type="Proteomes" id="UP000812966"/>
    </source>
</evidence>
<proteinExistence type="predicted"/>
<evidence type="ECO:0000313" key="2">
    <source>
        <dbReference type="EMBL" id="KAG7562782.1"/>
    </source>
</evidence>
<feature type="compositionally biased region" description="Basic and acidic residues" evidence="1">
    <location>
        <begin position="471"/>
        <end position="494"/>
    </location>
</feature>
<gene>
    <name evidence="2" type="ORF">FFLO_01737</name>
</gene>
<evidence type="ECO:0000256" key="1">
    <source>
        <dbReference type="SAM" id="MobiDB-lite"/>
    </source>
</evidence>
<organism evidence="2 3">
    <name type="scientific">Filobasidium floriforme</name>
    <dbReference type="NCBI Taxonomy" id="5210"/>
    <lineage>
        <taxon>Eukaryota</taxon>
        <taxon>Fungi</taxon>
        <taxon>Dikarya</taxon>
        <taxon>Basidiomycota</taxon>
        <taxon>Agaricomycotina</taxon>
        <taxon>Tremellomycetes</taxon>
        <taxon>Filobasidiales</taxon>
        <taxon>Filobasidiaceae</taxon>
        <taxon>Filobasidium</taxon>
    </lineage>
</organism>
<dbReference type="AlphaFoldDB" id="A0A8K0JQ28"/>
<dbReference type="EMBL" id="JABELV010000025">
    <property type="protein sequence ID" value="KAG7562782.1"/>
    <property type="molecule type" value="Genomic_DNA"/>
</dbReference>
<sequence>MADVLLQKVGKRKWNSLPDSVFQLVLEHLLDDYRHAGPPKQYGGPYFLKRSQDTPGDPATEVLYHMMCFARKLEDLRQVSAKWEIIVENHVFWSELAIWISGEHSPVNPKDASLRNRDLAYSYCWICALHQSAQPSRATAAATAKRRKPASMQWYQQFCTLGWIPVCLNHNEDICQSCCRSADAYQEDLGLADTDDQETFGCRKIDTCEDCRTIALYDTQGKDCVEDFQESRVAEEYVFMALGAARVAGEALKEAEWLNKHSRFQEILSELDEYHGWKAWKRSHRYKDRLRGSTINEAEWVNSRGFTEKQIDLAIEELVVETAVELVASGVWVAPEESDTPHTTPGFTTTFRTYAPLSPLFTPNQPQSKAYHLSESLAWANAPSALLWRFRMTIYQKLRENLPSLLRNVERMLIDRCGGDVVVAGRQAEHMPDWELIAWLSDPRIHVKGWWKGSAGQAAALNPEVAAGQVPDRKRPRSSEDDEQGPLHKERKLDPTSSGPEPAYESGQIHVSHVPSQRPYELPKATIDQADLERWRHMQYSFPKKLKWVPAEKQQISRSIMNVIRSAWHYATEEFRRCRCSVCVRHMQRELLEEQKRAAEKAALREMDRIKEEQLAQLKMLVSTQLEKRPGLPTPLTTDEPDDLLADEKYLDELTCMDDTDYDQDSYSDELDEET</sequence>
<name>A0A8K0JQ28_9TREE</name>
<protein>
    <submittedName>
        <fullName evidence="2">Uncharacterized protein</fullName>
    </submittedName>
</protein>
<dbReference type="Proteomes" id="UP000812966">
    <property type="component" value="Unassembled WGS sequence"/>
</dbReference>
<keyword evidence="3" id="KW-1185">Reference proteome</keyword>
<accession>A0A8K0JQ28</accession>